<keyword evidence="2 3" id="KW-0413">Isomerase</keyword>
<feature type="binding site" evidence="3">
    <location>
        <begin position="209"/>
        <end position="210"/>
    </location>
    <ligand>
        <name>substrate</name>
    </ligand>
</feature>
<dbReference type="Gene3D" id="3.10.310.10">
    <property type="entry name" value="Diaminopimelate Epimerase, Chain A, domain 1"/>
    <property type="match status" value="2"/>
</dbReference>
<organism evidence="5 6">
    <name type="scientific">Ewingella americana</name>
    <dbReference type="NCBI Taxonomy" id="41202"/>
    <lineage>
        <taxon>Bacteria</taxon>
        <taxon>Pseudomonadati</taxon>
        <taxon>Pseudomonadota</taxon>
        <taxon>Gammaproteobacteria</taxon>
        <taxon>Enterobacterales</taxon>
        <taxon>Yersiniaceae</taxon>
        <taxon>Ewingella</taxon>
    </lineage>
</organism>
<feature type="binding site" evidence="3">
    <location>
        <position position="63"/>
    </location>
    <ligand>
        <name>substrate</name>
    </ligand>
</feature>
<keyword evidence="3" id="KW-0963">Cytoplasm</keyword>
<dbReference type="GO" id="GO:0009089">
    <property type="term" value="P:lysine biosynthetic process via diaminopimelate"/>
    <property type="evidence" value="ECO:0007669"/>
    <property type="project" value="UniProtKB-UniRule"/>
</dbReference>
<feature type="site" description="Could be important to modulate the pK values of the two catalytic cysteine residues" evidence="3">
    <location>
        <position position="160"/>
    </location>
</feature>
<name>A0A502G248_9GAMM</name>
<reference evidence="5 6" key="1">
    <citation type="journal article" date="2019" name="Environ. Microbiol.">
        <title>Species interactions and distinct microbial communities in high Arctic permafrost affected cryosols are associated with the CH4 and CO2 gas fluxes.</title>
        <authorList>
            <person name="Altshuler I."/>
            <person name="Hamel J."/>
            <person name="Turney S."/>
            <person name="Magnuson E."/>
            <person name="Levesque R."/>
            <person name="Greer C."/>
            <person name="Whyte L.G."/>
        </authorList>
    </citation>
    <scope>NUCLEOTIDE SEQUENCE [LARGE SCALE GENOMIC DNA]</scope>
    <source>
        <strain evidence="5 6">E4</strain>
    </source>
</reference>
<comment type="caution">
    <text evidence="3">Lacks conserved residue(s) required for the propagation of feature annotation.</text>
</comment>
<dbReference type="OrthoDB" id="9805408at2"/>
<feature type="binding site" evidence="3">
    <location>
        <position position="14"/>
    </location>
    <ligand>
        <name>substrate</name>
    </ligand>
</feature>
<dbReference type="EC" id="5.1.1.7" evidence="3 4"/>
<dbReference type="AlphaFoldDB" id="A0A502G248"/>
<feature type="binding site" evidence="3">
    <location>
        <begin position="73"/>
        <end position="74"/>
    </location>
    <ligand>
        <name>substrate</name>
    </ligand>
</feature>
<dbReference type="PANTHER" id="PTHR31689:SF0">
    <property type="entry name" value="DIAMINOPIMELATE EPIMERASE"/>
    <property type="match status" value="1"/>
</dbReference>
<dbReference type="InterPro" id="IPR001653">
    <property type="entry name" value="DAP_epimerase_DapF"/>
</dbReference>
<dbReference type="EMBL" id="RCZD01000017">
    <property type="protein sequence ID" value="TPG55855.1"/>
    <property type="molecule type" value="Genomic_DNA"/>
</dbReference>
<dbReference type="Pfam" id="PF01678">
    <property type="entry name" value="DAP_epimerase"/>
    <property type="match status" value="2"/>
</dbReference>
<keyword evidence="6" id="KW-1185">Reference proteome</keyword>
<keyword evidence="3" id="KW-0457">Lysine biosynthesis</keyword>
<dbReference type="NCBIfam" id="TIGR00652">
    <property type="entry name" value="DapF"/>
    <property type="match status" value="1"/>
</dbReference>
<evidence type="ECO:0000313" key="6">
    <source>
        <dbReference type="Proteomes" id="UP000317663"/>
    </source>
</evidence>
<feature type="binding site" evidence="3">
    <location>
        <begin position="219"/>
        <end position="220"/>
    </location>
    <ligand>
        <name>substrate</name>
    </ligand>
</feature>
<comment type="catalytic activity">
    <reaction evidence="3">
        <text>(2S,6S)-2,6-diaminopimelate = meso-2,6-diaminopimelate</text>
        <dbReference type="Rhea" id="RHEA:15393"/>
        <dbReference type="ChEBI" id="CHEBI:57609"/>
        <dbReference type="ChEBI" id="CHEBI:57791"/>
        <dbReference type="EC" id="5.1.1.7"/>
    </reaction>
</comment>
<gene>
    <name evidence="3 5" type="primary">dapF</name>
    <name evidence="5" type="ORF">EAH77_23055</name>
</gene>
<comment type="subunit">
    <text evidence="3">Homodimer.</text>
</comment>
<comment type="similarity">
    <text evidence="1 3">Belongs to the diaminopimelate epimerase family.</text>
</comment>
<dbReference type="SUPFAM" id="SSF54506">
    <property type="entry name" value="Diaminopimelate epimerase-like"/>
    <property type="match status" value="2"/>
</dbReference>
<feature type="binding site" evidence="3">
    <location>
        <position position="191"/>
    </location>
    <ligand>
        <name>substrate</name>
    </ligand>
</feature>
<feature type="binding site" evidence="3">
    <location>
        <position position="158"/>
    </location>
    <ligand>
        <name>substrate</name>
    </ligand>
</feature>
<proteinExistence type="inferred from homology"/>
<dbReference type="UniPathway" id="UPA00034">
    <property type="reaction ID" value="UER00025"/>
</dbReference>
<evidence type="ECO:0000256" key="4">
    <source>
        <dbReference type="NCBIfam" id="TIGR00652"/>
    </source>
</evidence>
<comment type="caution">
    <text evidence="5">The sequence shown here is derived from an EMBL/GenBank/DDBJ whole genome shotgun (WGS) entry which is preliminary data.</text>
</comment>
<dbReference type="PANTHER" id="PTHR31689">
    <property type="entry name" value="DIAMINOPIMELATE EPIMERASE, CHLOROPLASTIC"/>
    <property type="match status" value="1"/>
</dbReference>
<comment type="pathway">
    <text evidence="3">Amino-acid biosynthesis; L-lysine biosynthesis via DAP pathway; DL-2,6-diaminopimelate from LL-2,6-diaminopimelate: step 1/1.</text>
</comment>
<evidence type="ECO:0000313" key="5">
    <source>
        <dbReference type="EMBL" id="TPG55855.1"/>
    </source>
</evidence>
<comment type="subcellular location">
    <subcellularLocation>
        <location evidence="3">Cytoplasm</location>
    </subcellularLocation>
</comment>
<comment type="function">
    <text evidence="3">Catalyzes the stereoinversion of LL-2,6-diaminopimelate (L,L-DAP) to meso-diaminopimelate (meso-DAP), a precursor of L-lysine and an essential component of the bacterial peptidoglycan.</text>
</comment>
<feature type="site" description="Could be important to modulate the pK values of the two catalytic cysteine residues" evidence="3">
    <location>
        <position position="209"/>
    </location>
</feature>
<evidence type="ECO:0000256" key="2">
    <source>
        <dbReference type="ARBA" id="ARBA00023235"/>
    </source>
</evidence>
<sequence length="295" mass="32378">MTPLLLHKYHGLGNDYLVCHRSVAEQLRNEQIRILCHRHYGVGSDGLLIDSGDQNNPTLRIINPDGSEAEKSGNGLRIYARYLFDIGRVGHQPFLVHTAGGDVFCKVHEDPHQITVEMGRANFNPTALPALLDLYEALNYPLKLADETLSVSLVSMGNPHCVVLVDKLDLAEVHRLGPQIENHPLFPRRTNVQLVEVIDRSTLRIGIWERGAGFTMASGSSSCAAASVMRKLNLVDNRVNVNMPGGQLQITFGDDFQVSMCGPVHKIVSLTVDEDCFAGGDDALRRPEGNVPLSA</sequence>
<keyword evidence="3" id="KW-0028">Amino-acid biosynthesis</keyword>
<dbReference type="GO" id="GO:0005829">
    <property type="term" value="C:cytosol"/>
    <property type="evidence" value="ECO:0007669"/>
    <property type="project" value="TreeGrafter"/>
</dbReference>
<evidence type="ECO:0000256" key="1">
    <source>
        <dbReference type="ARBA" id="ARBA00010219"/>
    </source>
</evidence>
<protein>
    <recommendedName>
        <fullName evidence="3 4">Diaminopimelate epimerase</fullName>
        <shortName evidence="3">DAP epimerase</shortName>
        <ecNumber evidence="3 4">5.1.1.7</ecNumber>
    </recommendedName>
    <alternativeName>
        <fullName evidence="3">PLP-independent amino acid racemase</fullName>
    </alternativeName>
</protein>
<accession>A0A502G248</accession>
<dbReference type="HAMAP" id="MF_00197">
    <property type="entry name" value="DAP_epimerase"/>
    <property type="match status" value="1"/>
</dbReference>
<evidence type="ECO:0000256" key="3">
    <source>
        <dbReference type="HAMAP-Rule" id="MF_00197"/>
    </source>
</evidence>
<dbReference type="RefSeq" id="WP_140475426.1">
    <property type="nucleotide sequence ID" value="NZ_RCZD01000017.1"/>
</dbReference>
<dbReference type="GO" id="GO:0008837">
    <property type="term" value="F:diaminopimelate epimerase activity"/>
    <property type="evidence" value="ECO:0007669"/>
    <property type="project" value="UniProtKB-UniRule"/>
</dbReference>
<dbReference type="Proteomes" id="UP000317663">
    <property type="component" value="Unassembled WGS sequence"/>
</dbReference>